<protein>
    <submittedName>
        <fullName evidence="3">DUF5590 domain-containing protein</fullName>
    </submittedName>
</protein>
<dbReference type="Gene3D" id="3.10.450.40">
    <property type="match status" value="2"/>
</dbReference>
<keyword evidence="1" id="KW-1133">Transmembrane helix</keyword>
<dbReference type="EMBL" id="JBHRSA010000004">
    <property type="protein sequence ID" value="MFC3038905.1"/>
    <property type="molecule type" value="Genomic_DNA"/>
</dbReference>
<dbReference type="InterPro" id="IPR046350">
    <property type="entry name" value="Cystatin_sf"/>
</dbReference>
<comment type="caution">
    <text evidence="3">The sequence shown here is derived from an EMBL/GenBank/DDBJ whole genome shotgun (WGS) entry which is preliminary data.</text>
</comment>
<gene>
    <name evidence="3" type="ORF">ACFOGI_01395</name>
</gene>
<name>A0ABV7CRQ7_9BACI</name>
<evidence type="ECO:0000259" key="2">
    <source>
        <dbReference type="Pfam" id="PF17881"/>
    </source>
</evidence>
<dbReference type="Proteomes" id="UP001595279">
    <property type="component" value="Unassembled WGS sequence"/>
</dbReference>
<reference evidence="4" key="1">
    <citation type="journal article" date="2019" name="Int. J. Syst. Evol. Microbiol.">
        <title>The Global Catalogue of Microorganisms (GCM) 10K type strain sequencing project: providing services to taxonomists for standard genome sequencing and annotation.</title>
        <authorList>
            <consortium name="The Broad Institute Genomics Platform"/>
            <consortium name="The Broad Institute Genome Sequencing Center for Infectious Disease"/>
            <person name="Wu L."/>
            <person name="Ma J."/>
        </authorList>
    </citation>
    <scope>NUCLEOTIDE SEQUENCE [LARGE SCALE GENOMIC DNA]</scope>
    <source>
        <strain evidence="4">KCTC 13128</strain>
    </source>
</reference>
<organism evidence="3 4">
    <name type="scientific">Virgibacillus xinjiangensis</name>
    <dbReference type="NCBI Taxonomy" id="393090"/>
    <lineage>
        <taxon>Bacteria</taxon>
        <taxon>Bacillati</taxon>
        <taxon>Bacillota</taxon>
        <taxon>Bacilli</taxon>
        <taxon>Bacillales</taxon>
        <taxon>Bacillaceae</taxon>
        <taxon>Virgibacillus</taxon>
    </lineage>
</organism>
<keyword evidence="1" id="KW-0812">Transmembrane</keyword>
<evidence type="ECO:0000256" key="1">
    <source>
        <dbReference type="SAM" id="Phobius"/>
    </source>
</evidence>
<proteinExistence type="predicted"/>
<dbReference type="SUPFAM" id="SSF54403">
    <property type="entry name" value="Cystatin/monellin"/>
    <property type="match status" value="2"/>
</dbReference>
<feature type="transmembrane region" description="Helical" evidence="1">
    <location>
        <begin position="12"/>
        <end position="36"/>
    </location>
</feature>
<feature type="domain" description="Cell wall elongation regulator TseB-like" evidence="2">
    <location>
        <begin position="46"/>
        <end position="90"/>
    </location>
</feature>
<accession>A0ABV7CRQ7</accession>
<sequence length="173" mass="19979">MNINRSLPGWIKWGAVALITIAIIGVVFAAVLYYGIQQELTETMAETEQVLLDATSLQEIDMIEQFNGSEAFHVVYGRNGEDEEKIIFYPLEGKEKNLTTIDRSEIIPKDEIADTWKNDCNECELVQIVPALVDGEELWEITYWDKSNRYVFDYVSIYDGSPYEMYRLDPIFE</sequence>
<dbReference type="RefSeq" id="WP_390267278.1">
    <property type="nucleotide sequence ID" value="NZ_JBHRSA010000004.1"/>
</dbReference>
<keyword evidence="4" id="KW-1185">Reference proteome</keyword>
<evidence type="ECO:0000313" key="4">
    <source>
        <dbReference type="Proteomes" id="UP001595279"/>
    </source>
</evidence>
<dbReference type="Pfam" id="PF17881">
    <property type="entry name" value="TseB"/>
    <property type="match status" value="1"/>
</dbReference>
<keyword evidence="1" id="KW-0472">Membrane</keyword>
<evidence type="ECO:0000313" key="3">
    <source>
        <dbReference type="EMBL" id="MFC3038905.1"/>
    </source>
</evidence>
<dbReference type="InterPro" id="IPR041401">
    <property type="entry name" value="TseB-like_dom"/>
</dbReference>